<feature type="domain" description="UspA" evidence="5">
    <location>
        <begin position="167"/>
        <end position="290"/>
    </location>
</feature>
<dbReference type="PANTHER" id="PTHR47892">
    <property type="entry name" value="UNIVERSAL STRESS PROTEIN E"/>
    <property type="match status" value="1"/>
</dbReference>
<dbReference type="Pfam" id="PF00582">
    <property type="entry name" value="Usp"/>
    <property type="match status" value="2"/>
</dbReference>
<comment type="subcellular location">
    <subcellularLocation>
        <location evidence="1">Cytoplasm</location>
    </subcellularLocation>
</comment>
<name>A0ABT3TH23_9GAMM</name>
<dbReference type="SUPFAM" id="SSF52402">
    <property type="entry name" value="Adenine nucleotide alpha hydrolases-like"/>
    <property type="match status" value="2"/>
</dbReference>
<comment type="similarity">
    <text evidence="2">Belongs to the universal stress protein A family.</text>
</comment>
<comment type="function">
    <text evidence="4">Required for resistance to DNA-damaging agents.</text>
</comment>
<evidence type="ECO:0000256" key="2">
    <source>
        <dbReference type="ARBA" id="ARBA00008791"/>
    </source>
</evidence>
<dbReference type="Proteomes" id="UP001143362">
    <property type="component" value="Unassembled WGS sequence"/>
</dbReference>
<dbReference type="Gene3D" id="3.40.50.12370">
    <property type="match status" value="1"/>
</dbReference>
<evidence type="ECO:0000256" key="1">
    <source>
        <dbReference type="ARBA" id="ARBA00004496"/>
    </source>
</evidence>
<dbReference type="RefSeq" id="WP_279245575.1">
    <property type="nucleotide sequence ID" value="NZ_SHNN01000002.1"/>
</dbReference>
<proteinExistence type="inferred from homology"/>
<reference evidence="6" key="1">
    <citation type="submission" date="2019-02" db="EMBL/GenBank/DDBJ databases">
        <authorList>
            <person name="Li S.-H."/>
        </authorList>
    </citation>
    <scope>NUCLEOTIDE SEQUENCE</scope>
    <source>
        <strain evidence="6">IMCC14734</strain>
    </source>
</reference>
<feature type="domain" description="UspA" evidence="5">
    <location>
        <begin position="13"/>
        <end position="138"/>
    </location>
</feature>
<comment type="caution">
    <text evidence="6">The sequence shown here is derived from an EMBL/GenBank/DDBJ whole genome shotgun (WGS) entry which is preliminary data.</text>
</comment>
<dbReference type="EMBL" id="SHNN01000002">
    <property type="protein sequence ID" value="MCX2981576.1"/>
    <property type="molecule type" value="Genomic_DNA"/>
</dbReference>
<sequence>MPRMMIIANYLNEKQPAIERGMKLAQRRGYTVEVVGFCYESLAAQGITGKSQQAEARRRILEAHGQKLEQLVSAKQLPGLQVSVKSVWEKEIRNWVVRQCERRDYAVVVKTGHRSETFVYSSTDWHLLRECPAPLMIVCDRQWRKTRPLLATLDLASRSRVKQALNRKVIETAKAYAAVMDCELHLIHAIHISPLLTELDLVDEHSHALDIKESLTPVVERLCQEYELSPKQFRLKRGPVEKVIASEAARLRAQLVVMGTVGRRGVKARLLGNTAEHVLSRLRTDVLAIKP</sequence>
<dbReference type="PANTHER" id="PTHR47892:SF1">
    <property type="entry name" value="UNIVERSAL STRESS PROTEIN E"/>
    <property type="match status" value="1"/>
</dbReference>
<dbReference type="InterPro" id="IPR006016">
    <property type="entry name" value="UspA"/>
</dbReference>
<accession>A0ABT3TH23</accession>
<evidence type="ECO:0000259" key="5">
    <source>
        <dbReference type="Pfam" id="PF00582"/>
    </source>
</evidence>
<evidence type="ECO:0000313" key="7">
    <source>
        <dbReference type="Proteomes" id="UP001143362"/>
    </source>
</evidence>
<keyword evidence="3" id="KW-0963">Cytoplasm</keyword>
<gene>
    <name evidence="6" type="ORF">EYC98_11955</name>
</gene>
<evidence type="ECO:0000256" key="4">
    <source>
        <dbReference type="ARBA" id="ARBA00037131"/>
    </source>
</evidence>
<evidence type="ECO:0000313" key="6">
    <source>
        <dbReference type="EMBL" id="MCX2981576.1"/>
    </source>
</evidence>
<organism evidence="6 7">
    <name type="scientific">Candidatus Litorirhabdus singularis</name>
    <dbReference type="NCBI Taxonomy" id="2518993"/>
    <lineage>
        <taxon>Bacteria</taxon>
        <taxon>Pseudomonadati</taxon>
        <taxon>Pseudomonadota</taxon>
        <taxon>Gammaproteobacteria</taxon>
        <taxon>Cellvibrionales</taxon>
        <taxon>Halieaceae</taxon>
        <taxon>Candidatus Litorirhabdus</taxon>
    </lineage>
</organism>
<evidence type="ECO:0000256" key="3">
    <source>
        <dbReference type="ARBA" id="ARBA00022490"/>
    </source>
</evidence>
<keyword evidence="7" id="KW-1185">Reference proteome</keyword>
<protein>
    <submittedName>
        <fullName evidence="6">Universal stress protein UspA</fullName>
    </submittedName>
</protein>